<dbReference type="Proteomes" id="UP000033632">
    <property type="component" value="Unassembled WGS sequence"/>
</dbReference>
<reference evidence="2 3" key="1">
    <citation type="submission" date="2015-03" db="EMBL/GenBank/DDBJ databases">
        <authorList>
            <person name="Hassan Y.I."/>
            <person name="Lepp D."/>
            <person name="Li X.-Z."/>
            <person name="Zhou T."/>
        </authorList>
    </citation>
    <scope>NUCLEOTIDE SEQUENCE [LARGE SCALE GENOMIC DNA]</scope>
    <source>
        <strain evidence="2 3">BD-c194</strain>
    </source>
</reference>
<dbReference type="OrthoDB" id="7949869at2"/>
<evidence type="ECO:0000313" key="3">
    <source>
        <dbReference type="Proteomes" id="UP000033632"/>
    </source>
</evidence>
<organism evidence="2 3">
    <name type="scientific">Devosia geojensis</name>
    <dbReference type="NCBI Taxonomy" id="443610"/>
    <lineage>
        <taxon>Bacteria</taxon>
        <taxon>Pseudomonadati</taxon>
        <taxon>Pseudomonadota</taxon>
        <taxon>Alphaproteobacteria</taxon>
        <taxon>Hyphomicrobiales</taxon>
        <taxon>Devosiaceae</taxon>
        <taxon>Devosia</taxon>
    </lineage>
</organism>
<proteinExistence type="predicted"/>
<evidence type="ECO:0008006" key="4">
    <source>
        <dbReference type="Google" id="ProtNLM"/>
    </source>
</evidence>
<dbReference type="RefSeq" id="WP_046110090.1">
    <property type="nucleotide sequence ID" value="NZ_JZEX01000157.1"/>
</dbReference>
<name>A0A0F5FI24_9HYPH</name>
<protein>
    <recommendedName>
        <fullName evidence="4">PepSY domain-containing protein</fullName>
    </recommendedName>
</protein>
<accession>A0A0F5FI24</accession>
<sequence>MTKPGPRVFIRTAATVALLACLMGGPALAQPYSAFGLQFWNDTHEPRKPELGICMTDRQIRQAIAARGYADISLNVAGDRRIQVRATEGGTVYLLDFDFCNNTIIDRQALR</sequence>
<evidence type="ECO:0000256" key="1">
    <source>
        <dbReference type="SAM" id="SignalP"/>
    </source>
</evidence>
<keyword evidence="3" id="KW-1185">Reference proteome</keyword>
<dbReference type="PATRIC" id="fig|443610.3.peg.1950"/>
<keyword evidence="1" id="KW-0732">Signal</keyword>
<gene>
    <name evidence="2" type="ORF">VE25_18205</name>
</gene>
<comment type="caution">
    <text evidence="2">The sequence shown here is derived from an EMBL/GenBank/DDBJ whole genome shotgun (WGS) entry which is preliminary data.</text>
</comment>
<feature type="signal peptide" evidence="1">
    <location>
        <begin position="1"/>
        <end position="29"/>
    </location>
</feature>
<evidence type="ECO:0000313" key="2">
    <source>
        <dbReference type="EMBL" id="KKB08458.1"/>
    </source>
</evidence>
<dbReference type="EMBL" id="JZEX01000157">
    <property type="protein sequence ID" value="KKB08458.1"/>
    <property type="molecule type" value="Genomic_DNA"/>
</dbReference>
<dbReference type="AlphaFoldDB" id="A0A0F5FI24"/>
<feature type="chain" id="PRO_5002486861" description="PepSY domain-containing protein" evidence="1">
    <location>
        <begin position="30"/>
        <end position="111"/>
    </location>
</feature>